<dbReference type="AlphaFoldDB" id="A0A1B7LA70"/>
<protein>
    <recommendedName>
        <fullName evidence="3">YdgH/BhsA/McbA-like domain-containing protein</fullName>
    </recommendedName>
</protein>
<organism evidence="4 5">
    <name type="scientific">Mangrovibacter phragmitis</name>
    <dbReference type="NCBI Taxonomy" id="1691903"/>
    <lineage>
        <taxon>Bacteria</taxon>
        <taxon>Pseudomonadati</taxon>
        <taxon>Pseudomonadota</taxon>
        <taxon>Gammaproteobacteria</taxon>
        <taxon>Enterobacterales</taxon>
        <taxon>Enterobacteriaceae</taxon>
        <taxon>Mangrovibacter</taxon>
    </lineage>
</organism>
<keyword evidence="1 2" id="KW-0732">Signal</keyword>
<dbReference type="InterPro" id="IPR036275">
    <property type="entry name" value="YdgH-like_sf"/>
</dbReference>
<gene>
    <name evidence="4" type="ORF">A9B99_03045</name>
</gene>
<dbReference type="STRING" id="1691903.A9B99_03045"/>
<dbReference type="InterPro" id="IPR025543">
    <property type="entry name" value="Dodecin-like"/>
</dbReference>
<proteinExistence type="predicted"/>
<name>A0A1B7LA70_9ENTR</name>
<comment type="caution">
    <text evidence="4">The sequence shown here is derived from an EMBL/GenBank/DDBJ whole genome shotgun (WGS) entry which is preliminary data.</text>
</comment>
<evidence type="ECO:0000313" key="5">
    <source>
        <dbReference type="Proteomes" id="UP000078225"/>
    </source>
</evidence>
<dbReference type="InterPro" id="IPR010854">
    <property type="entry name" value="YdgH/BhsA/McbA-like_dom"/>
</dbReference>
<feature type="chain" id="PRO_5008596823" description="YdgH/BhsA/McbA-like domain-containing protein" evidence="2">
    <location>
        <begin position="20"/>
        <end position="81"/>
    </location>
</feature>
<feature type="signal peptide" evidence="2">
    <location>
        <begin position="1"/>
        <end position="19"/>
    </location>
</feature>
<accession>A0A1B7LA70</accession>
<reference evidence="5" key="1">
    <citation type="submission" date="2016-05" db="EMBL/GenBank/DDBJ databases">
        <authorList>
            <person name="Behera P."/>
            <person name="Vaishampayan P."/>
            <person name="Singh N."/>
            <person name="Raina V."/>
            <person name="Suar M."/>
            <person name="Pattnaik A."/>
            <person name="Rastogi G."/>
        </authorList>
    </citation>
    <scope>NUCLEOTIDE SEQUENCE [LARGE SCALE GENOMIC DNA]</scope>
    <source>
        <strain evidence="5">MP23</strain>
    </source>
</reference>
<dbReference type="Pfam" id="PF07338">
    <property type="entry name" value="YdgH_BhsA-like"/>
    <property type="match status" value="1"/>
</dbReference>
<dbReference type="EMBL" id="LYRP01000001">
    <property type="protein sequence ID" value="OAT79226.1"/>
    <property type="molecule type" value="Genomic_DNA"/>
</dbReference>
<dbReference type="SUPFAM" id="SSF159871">
    <property type="entry name" value="YdgH-like"/>
    <property type="match status" value="1"/>
</dbReference>
<dbReference type="Gene3D" id="3.30.1660.10">
    <property type="entry name" value="Flavin-binding protein dodecin"/>
    <property type="match status" value="1"/>
</dbReference>
<feature type="domain" description="YdgH/BhsA/McbA-like" evidence="3">
    <location>
        <begin position="31"/>
        <end position="81"/>
    </location>
</feature>
<evidence type="ECO:0000313" key="4">
    <source>
        <dbReference type="EMBL" id="OAT79226.1"/>
    </source>
</evidence>
<evidence type="ECO:0000256" key="1">
    <source>
        <dbReference type="ARBA" id="ARBA00022729"/>
    </source>
</evidence>
<dbReference type="Proteomes" id="UP000078225">
    <property type="component" value="Unassembled WGS sequence"/>
</dbReference>
<sequence length="81" mass="8298">MKLLLAAMLVFTSIGHAFAIEEVQSCEGRVAMGSVSASGELTLDDLTAALSHKAQAAGASSFRVVSAGGRNTLNGVAELYQ</sequence>
<keyword evidence="5" id="KW-1185">Reference proteome</keyword>
<evidence type="ECO:0000256" key="2">
    <source>
        <dbReference type="SAM" id="SignalP"/>
    </source>
</evidence>
<evidence type="ECO:0000259" key="3">
    <source>
        <dbReference type="Pfam" id="PF07338"/>
    </source>
</evidence>